<evidence type="ECO:0000256" key="1">
    <source>
        <dbReference type="SAM" id="MobiDB-lite"/>
    </source>
</evidence>
<dbReference type="HOGENOM" id="CLU_662314_0_0_1"/>
<accession>A0A0D0BL97</accession>
<evidence type="ECO:0000313" key="3">
    <source>
        <dbReference type="Proteomes" id="UP000053593"/>
    </source>
</evidence>
<reference evidence="2 3" key="1">
    <citation type="submission" date="2014-04" db="EMBL/GenBank/DDBJ databases">
        <title>Evolutionary Origins and Diversification of the Mycorrhizal Mutualists.</title>
        <authorList>
            <consortium name="DOE Joint Genome Institute"/>
            <consortium name="Mycorrhizal Genomics Consortium"/>
            <person name="Kohler A."/>
            <person name="Kuo A."/>
            <person name="Nagy L.G."/>
            <person name="Floudas D."/>
            <person name="Copeland A."/>
            <person name="Barry K.W."/>
            <person name="Cichocki N."/>
            <person name="Veneault-Fourrey C."/>
            <person name="LaButti K."/>
            <person name="Lindquist E.A."/>
            <person name="Lipzen A."/>
            <person name="Lundell T."/>
            <person name="Morin E."/>
            <person name="Murat C."/>
            <person name="Riley R."/>
            <person name="Ohm R."/>
            <person name="Sun H."/>
            <person name="Tunlid A."/>
            <person name="Henrissat B."/>
            <person name="Grigoriev I.V."/>
            <person name="Hibbett D.S."/>
            <person name="Martin F."/>
        </authorList>
    </citation>
    <scope>NUCLEOTIDE SEQUENCE [LARGE SCALE GENOMIC DNA]</scope>
    <source>
        <strain evidence="2 3">FD-317 M1</strain>
    </source>
</reference>
<sequence length="415" mass="45228">MVNKIFDLFKNKQPPFNSIITNLDPSQTQVNIKVGSQLIALVLPPEASKELVNNVLAVLAPKSAQQLFDQENGEVIKAHMNQDNLKFKAAAKAVWEELPEGKKDGYECQSRRIDIQWNQDKLPSALSVLLAFLGQLKRVGPMEAFIVVLLQTPDGDISCEWSLSVAGGSSSQQYEPVKLTLFQNKMMDCFKNWADSVLPQRSHCSNLQYDDKGLSIFPCIKLEGARDDQSKTSLCGASQASGRTRHRGAFLTAKYLKKFDPPFHFSECEMPRVEGSVTALPTPSRTSTVEDPVDKAAAATLPTRPPLSTVNPHSNFNAPDAPPSTPPPPPGPPEDGPSTPGSSAFTPAIKNPVPVDVDVGAMQIQIKCQAGDNDLESPHLTKRAKPEIRRSSQATAGRIDWSVIVHPKRKPGPGK</sequence>
<dbReference type="AlphaFoldDB" id="A0A0D0BL97"/>
<feature type="compositionally biased region" description="Basic residues" evidence="1">
    <location>
        <begin position="406"/>
        <end position="415"/>
    </location>
</feature>
<keyword evidence="3" id="KW-1185">Reference proteome</keyword>
<evidence type="ECO:0000313" key="2">
    <source>
        <dbReference type="EMBL" id="KIK50234.1"/>
    </source>
</evidence>
<feature type="region of interest" description="Disordered" evidence="1">
    <location>
        <begin position="369"/>
        <end position="415"/>
    </location>
</feature>
<feature type="compositionally biased region" description="Polar residues" evidence="1">
    <location>
        <begin position="306"/>
        <end position="317"/>
    </location>
</feature>
<feature type="compositionally biased region" description="Pro residues" evidence="1">
    <location>
        <begin position="320"/>
        <end position="335"/>
    </location>
</feature>
<name>A0A0D0BL97_9AGAR</name>
<organism evidence="2 3">
    <name type="scientific">Collybiopsis luxurians FD-317 M1</name>
    <dbReference type="NCBI Taxonomy" id="944289"/>
    <lineage>
        <taxon>Eukaryota</taxon>
        <taxon>Fungi</taxon>
        <taxon>Dikarya</taxon>
        <taxon>Basidiomycota</taxon>
        <taxon>Agaricomycotina</taxon>
        <taxon>Agaricomycetes</taxon>
        <taxon>Agaricomycetidae</taxon>
        <taxon>Agaricales</taxon>
        <taxon>Marasmiineae</taxon>
        <taxon>Omphalotaceae</taxon>
        <taxon>Collybiopsis</taxon>
        <taxon>Collybiopsis luxurians</taxon>
    </lineage>
</organism>
<gene>
    <name evidence="2" type="ORF">GYMLUDRAFT_65372</name>
</gene>
<protein>
    <submittedName>
        <fullName evidence="2">Uncharacterized protein</fullName>
    </submittedName>
</protein>
<feature type="compositionally biased region" description="Basic and acidic residues" evidence="1">
    <location>
        <begin position="376"/>
        <end position="390"/>
    </location>
</feature>
<feature type="region of interest" description="Disordered" evidence="1">
    <location>
        <begin position="300"/>
        <end position="352"/>
    </location>
</feature>
<proteinExistence type="predicted"/>
<dbReference type="Proteomes" id="UP000053593">
    <property type="component" value="Unassembled WGS sequence"/>
</dbReference>
<dbReference type="EMBL" id="KN834917">
    <property type="protein sequence ID" value="KIK50234.1"/>
    <property type="molecule type" value="Genomic_DNA"/>
</dbReference>